<feature type="transmembrane region" description="Helical" evidence="1">
    <location>
        <begin position="176"/>
        <end position="200"/>
    </location>
</feature>
<dbReference type="InterPro" id="IPR051697">
    <property type="entry name" value="Patched_domain-protein"/>
</dbReference>
<dbReference type="SUPFAM" id="SSF82866">
    <property type="entry name" value="Multidrug efflux transporter AcrB transmembrane domain"/>
    <property type="match status" value="1"/>
</dbReference>
<comment type="caution">
    <text evidence="2">The sequence shown here is derived from an EMBL/GenBank/DDBJ whole genome shotgun (WGS) entry which is preliminary data.</text>
</comment>
<keyword evidence="1" id="KW-1133">Transmembrane helix</keyword>
<keyword evidence="1" id="KW-0472">Membrane</keyword>
<proteinExistence type="predicted"/>
<dbReference type="GO" id="GO:0016020">
    <property type="term" value="C:membrane"/>
    <property type="evidence" value="ECO:0007669"/>
    <property type="project" value="TreeGrafter"/>
</dbReference>
<dbReference type="AlphaFoldDB" id="A0A086JSY7"/>
<evidence type="ECO:0000256" key="1">
    <source>
        <dbReference type="SAM" id="Phobius"/>
    </source>
</evidence>
<evidence type="ECO:0000313" key="2">
    <source>
        <dbReference type="EMBL" id="KFG35255.1"/>
    </source>
</evidence>
<feature type="transmembrane region" description="Helical" evidence="1">
    <location>
        <begin position="137"/>
        <end position="155"/>
    </location>
</feature>
<accession>A0A086JSY7</accession>
<protein>
    <submittedName>
        <fullName evidence="2">Patched family protein</fullName>
    </submittedName>
</protein>
<dbReference type="Proteomes" id="UP000028828">
    <property type="component" value="Unassembled WGS sequence"/>
</dbReference>
<dbReference type="Gene3D" id="1.20.1640.10">
    <property type="entry name" value="Multidrug efflux transporter AcrB transmembrane domain"/>
    <property type="match status" value="1"/>
</dbReference>
<dbReference type="VEuPathDB" id="ToxoDB:TGP89_295015"/>
<keyword evidence="1" id="KW-0812">Transmembrane</keyword>
<dbReference type="PANTHER" id="PTHR10796:SF92">
    <property type="entry name" value="PATCHED-RELATED, ISOFORM A"/>
    <property type="match status" value="1"/>
</dbReference>
<feature type="transmembrane region" description="Helical" evidence="1">
    <location>
        <begin position="212"/>
        <end position="236"/>
    </location>
</feature>
<evidence type="ECO:0000313" key="3">
    <source>
        <dbReference type="Proteomes" id="UP000028828"/>
    </source>
</evidence>
<name>A0A086JSY7_TOXGO</name>
<dbReference type="EMBL" id="AEYI02001610">
    <property type="protein sequence ID" value="KFG35255.1"/>
    <property type="molecule type" value="Genomic_DNA"/>
</dbReference>
<gene>
    <name evidence="2" type="ORF">TGP89_295015</name>
</gene>
<dbReference type="PANTHER" id="PTHR10796">
    <property type="entry name" value="PATCHED-RELATED"/>
    <property type="match status" value="1"/>
</dbReference>
<organism evidence="2 3">
    <name type="scientific">Toxoplasma gondii p89</name>
    <dbReference type="NCBI Taxonomy" id="943119"/>
    <lineage>
        <taxon>Eukaryota</taxon>
        <taxon>Sar</taxon>
        <taxon>Alveolata</taxon>
        <taxon>Apicomplexa</taxon>
        <taxon>Conoidasida</taxon>
        <taxon>Coccidia</taxon>
        <taxon>Eucoccidiorida</taxon>
        <taxon>Eimeriorina</taxon>
        <taxon>Sarcocystidae</taxon>
        <taxon>Toxoplasma</taxon>
    </lineage>
</organism>
<reference evidence="2 3" key="1">
    <citation type="submission" date="2014-03" db="EMBL/GenBank/DDBJ databases">
        <authorList>
            <person name="Sibley D."/>
            <person name="Venepally P."/>
            <person name="Karamycheva S."/>
            <person name="Hadjithomas M."/>
            <person name="Khan A."/>
            <person name="Brunk B."/>
            <person name="Roos D."/>
            <person name="Caler E."/>
            <person name="Lorenzi H."/>
        </authorList>
    </citation>
    <scope>NUCLEOTIDE SEQUENCE [LARGE SCALE GENOMIC DNA]</scope>
    <source>
        <strain evidence="3">p89</strain>
    </source>
</reference>
<sequence>MRILRSWLQTPIGANFASQFAWQGENELRAFQILLIPVYYQTSEESSNFMLDLRRDLKSFKAADAHAYNRLFVFYESDTSILSSTLTNMAWAGFAVMLVSVLLLPSLWSATMVVLVLVLIDVAIIGFMHFWDLPLNMLTMVNLIISIGFSIDYATHICHTFCHCVGRTRDLRVFETLVLIGNPIFHGLLSTLLGVSVLAFTRSYVLRVFFKMMTLVLSLAFAHGVILLPVLLSLIGPMNSRKEPVKEALKNFVKGLKRDNRRENSRECAVESLP</sequence>